<dbReference type="InterPro" id="IPR001296">
    <property type="entry name" value="Glyco_trans_1"/>
</dbReference>
<dbReference type="Gene3D" id="3.40.50.2000">
    <property type="entry name" value="Glycogen Phosphorylase B"/>
    <property type="match status" value="1"/>
</dbReference>
<reference evidence="3 4" key="1">
    <citation type="submission" date="2019-04" db="EMBL/GenBank/DDBJ databases">
        <title>Phreatobacter aquaticus sp. nov.</title>
        <authorList>
            <person name="Choi A."/>
        </authorList>
    </citation>
    <scope>NUCLEOTIDE SEQUENCE [LARGE SCALE GENOMIC DNA]</scope>
    <source>
        <strain evidence="3 4">KCTC 52518</strain>
    </source>
</reference>
<evidence type="ECO:0000256" key="1">
    <source>
        <dbReference type="ARBA" id="ARBA00022679"/>
    </source>
</evidence>
<feature type="domain" description="Glycosyl transferase family 1" evidence="2">
    <location>
        <begin position="244"/>
        <end position="404"/>
    </location>
</feature>
<dbReference type="GO" id="GO:0009103">
    <property type="term" value="P:lipopolysaccharide biosynthetic process"/>
    <property type="evidence" value="ECO:0007669"/>
    <property type="project" value="TreeGrafter"/>
</dbReference>
<accession>A0A4D7BA39</accession>
<dbReference type="EMBL" id="CP039690">
    <property type="protein sequence ID" value="QCI67573.1"/>
    <property type="molecule type" value="Genomic_DNA"/>
</dbReference>
<proteinExistence type="predicted"/>
<dbReference type="PANTHER" id="PTHR46401">
    <property type="entry name" value="GLYCOSYLTRANSFERASE WBBK-RELATED"/>
    <property type="match status" value="1"/>
</dbReference>
<dbReference type="SUPFAM" id="SSF53756">
    <property type="entry name" value="UDP-Glycosyltransferase/glycogen phosphorylase"/>
    <property type="match status" value="1"/>
</dbReference>
<dbReference type="Pfam" id="PF00534">
    <property type="entry name" value="Glycos_transf_1"/>
    <property type="match status" value="1"/>
</dbReference>
<evidence type="ECO:0000259" key="2">
    <source>
        <dbReference type="Pfam" id="PF00534"/>
    </source>
</evidence>
<gene>
    <name evidence="3" type="ORF">E8M01_27120</name>
</gene>
<dbReference type="Proteomes" id="UP000298781">
    <property type="component" value="Chromosome"/>
</dbReference>
<dbReference type="CDD" id="cd03809">
    <property type="entry name" value="GT4_MtfB-like"/>
    <property type="match status" value="1"/>
</dbReference>
<dbReference type="PANTHER" id="PTHR46401:SF2">
    <property type="entry name" value="GLYCOSYLTRANSFERASE WBBK-RELATED"/>
    <property type="match status" value="1"/>
</dbReference>
<protein>
    <submittedName>
        <fullName evidence="3">Glycosyltransferase family 4 protein</fullName>
    </submittedName>
</protein>
<organism evidence="3 4">
    <name type="scientific">Phreatobacter stygius</name>
    <dbReference type="NCBI Taxonomy" id="1940610"/>
    <lineage>
        <taxon>Bacteria</taxon>
        <taxon>Pseudomonadati</taxon>
        <taxon>Pseudomonadota</taxon>
        <taxon>Alphaproteobacteria</taxon>
        <taxon>Hyphomicrobiales</taxon>
        <taxon>Phreatobacteraceae</taxon>
        <taxon>Phreatobacter</taxon>
    </lineage>
</organism>
<dbReference type="KEGG" id="pstg:E8M01_27120"/>
<name>A0A4D7BA39_9HYPH</name>
<dbReference type="GO" id="GO:0016757">
    <property type="term" value="F:glycosyltransferase activity"/>
    <property type="evidence" value="ECO:0007669"/>
    <property type="project" value="InterPro"/>
</dbReference>
<keyword evidence="1 3" id="KW-0808">Transferase</keyword>
<keyword evidence="4" id="KW-1185">Reference proteome</keyword>
<sequence>MNILLDADHFDRSFGTGIATYSRVLAQTYRGLGHRVIGLFGRELNPFLTARAQEMAFFGFQARRRRWSIPRAVCAMRPWPIAVTPIEPTGTVDLEPIADQFSPFDGIANLDSLTELAHLHFALTRRFLPVRAPAGVEFVHWAHPKPVYAVGARNIYTVHDLVPIMMPYAVKGRCVKYDRLFAGVVKHADRIFTVSENARADLLRLYPADPARVMTTFQAAPFAPETAGDDPEDLALWLRARHGLDARRYLIYYGAIEPKKNIDRLIAAYLRADVAMPLVIISSSGWSNRVTLAALGAAARQCARGAEQGKSIIRLPYLPYDEVMRLVQGAAATLFPSIHEGFGIPILESMQQRTPVLTADRTATREIAGDAALLVDPFDETAIARGIERMTGDPMFCRALVEKGSVRAQFFSTAAYRERLGAALAAF</sequence>
<evidence type="ECO:0000313" key="3">
    <source>
        <dbReference type="EMBL" id="QCI67573.1"/>
    </source>
</evidence>
<dbReference type="OrthoDB" id="9790710at2"/>
<evidence type="ECO:0000313" key="4">
    <source>
        <dbReference type="Proteomes" id="UP000298781"/>
    </source>
</evidence>
<dbReference type="AlphaFoldDB" id="A0A4D7BA39"/>